<dbReference type="EMBL" id="JAVRIF010000002">
    <property type="protein sequence ID" value="MDT0602955.1"/>
    <property type="molecule type" value="Genomic_DNA"/>
</dbReference>
<protein>
    <submittedName>
        <fullName evidence="3">PEP-CTERM sorting domain-containing protein</fullName>
    </submittedName>
</protein>
<reference evidence="3 4" key="1">
    <citation type="submission" date="2023-09" db="EMBL/GenBank/DDBJ databases">
        <authorList>
            <person name="Rey-Velasco X."/>
        </authorList>
    </citation>
    <scope>NUCLEOTIDE SEQUENCE [LARGE SCALE GENOMIC DNA]</scope>
    <source>
        <strain evidence="3 4">W431</strain>
    </source>
</reference>
<dbReference type="RefSeq" id="WP_311578169.1">
    <property type="nucleotide sequence ID" value="NZ_JAVRIF010000002.1"/>
</dbReference>
<keyword evidence="1" id="KW-0732">Signal</keyword>
<feature type="chain" id="PRO_5046629101" evidence="1">
    <location>
        <begin position="24"/>
        <end position="230"/>
    </location>
</feature>
<evidence type="ECO:0000259" key="2">
    <source>
        <dbReference type="Pfam" id="PF07589"/>
    </source>
</evidence>
<dbReference type="InterPro" id="IPR013424">
    <property type="entry name" value="Ice-binding_C"/>
</dbReference>
<keyword evidence="4" id="KW-1185">Reference proteome</keyword>
<dbReference type="NCBIfam" id="TIGR02595">
    <property type="entry name" value="PEP_CTERM"/>
    <property type="match status" value="1"/>
</dbReference>
<comment type="caution">
    <text evidence="3">The sequence shown here is derived from an EMBL/GenBank/DDBJ whole genome shotgun (WGS) entry which is preliminary data.</text>
</comment>
<feature type="signal peptide" evidence="1">
    <location>
        <begin position="1"/>
        <end position="23"/>
    </location>
</feature>
<organism evidence="3 4">
    <name type="scientific">Thalassotalea castellviae</name>
    <dbReference type="NCBI Taxonomy" id="3075612"/>
    <lineage>
        <taxon>Bacteria</taxon>
        <taxon>Pseudomonadati</taxon>
        <taxon>Pseudomonadota</taxon>
        <taxon>Gammaproteobacteria</taxon>
        <taxon>Alteromonadales</taxon>
        <taxon>Colwelliaceae</taxon>
        <taxon>Thalassotalea</taxon>
    </lineage>
</organism>
<sequence>MKFNFINSAIAGTVMILSGAANAGLLYDQNLVNGVHFGSGNQNGSFTVDTNNGIEIGIRGKLRFDENNNPQPIYNSNGDGTYSFANIAPPSGFGWAPNASTTSIWSWDWSIDISGTQFEFGELSYLMEIDFDPSASTNFLSFDPINSPNDNANSGASQQNSWNMEFFDGPLIYNNTDIGVYTIKLSAFDGSTLLASSSIDIIQGVEVPEPSTIAIFALGLIGLASRKIKQ</sequence>
<proteinExistence type="predicted"/>
<evidence type="ECO:0000313" key="3">
    <source>
        <dbReference type="EMBL" id="MDT0602955.1"/>
    </source>
</evidence>
<dbReference type="Proteomes" id="UP001266357">
    <property type="component" value="Unassembled WGS sequence"/>
</dbReference>
<accession>A0ABU2ZZ46</accession>
<feature type="domain" description="Ice-binding protein C-terminal" evidence="2">
    <location>
        <begin position="207"/>
        <end position="227"/>
    </location>
</feature>
<name>A0ABU2ZZ46_9GAMM</name>
<gene>
    <name evidence="3" type="ORF">RM573_05065</name>
</gene>
<evidence type="ECO:0000256" key="1">
    <source>
        <dbReference type="SAM" id="SignalP"/>
    </source>
</evidence>
<dbReference type="Pfam" id="PF07589">
    <property type="entry name" value="PEP-CTERM"/>
    <property type="match status" value="1"/>
</dbReference>
<evidence type="ECO:0000313" key="4">
    <source>
        <dbReference type="Proteomes" id="UP001266357"/>
    </source>
</evidence>